<sequence>MEKTMTVAQSLRHARHDYLNELQLIKLNLDLGRLQEAQVIIRSHAEAAMHASRLSDIGLPLTEEWLLTANWRFPECCFHVECLAVKAPSHLDAAFRRFLESFVETAKERLDSYQAFHGTILLISTTASFEMNITCPGNWLNLELSEAPGFTVRKECSEDSTMIAVRAQMEG</sequence>
<proteinExistence type="predicted"/>
<dbReference type="Proteomes" id="UP000092661">
    <property type="component" value="Chromosome"/>
</dbReference>
<dbReference type="EMBL" id="CP016534">
    <property type="protein sequence ID" value="ANU11297.1"/>
    <property type="molecule type" value="Genomic_DNA"/>
</dbReference>
<evidence type="ECO:0000256" key="1">
    <source>
        <dbReference type="ARBA" id="ARBA00022553"/>
    </source>
</evidence>
<dbReference type="InterPro" id="IPR039506">
    <property type="entry name" value="SPOB_a"/>
</dbReference>
<reference evidence="5" key="1">
    <citation type="submission" date="2016-10" db="EMBL/GenBank/DDBJ databases">
        <authorList>
            <person name="See-Too W.S."/>
        </authorList>
    </citation>
    <scope>NUCLEOTIDE SEQUENCE</scope>
    <source>
        <strain evidence="5">DSM 14505</strain>
    </source>
</reference>
<evidence type="ECO:0000256" key="2">
    <source>
        <dbReference type="ARBA" id="ARBA00022679"/>
    </source>
</evidence>
<evidence type="ECO:0000256" key="3">
    <source>
        <dbReference type="ARBA" id="ARBA00022777"/>
    </source>
</evidence>
<evidence type="ECO:0000313" key="5">
    <source>
        <dbReference type="EMBL" id="ANU11297.1"/>
    </source>
</evidence>
<name>A0ABM6D8R6_9BACL</name>
<dbReference type="Gene3D" id="1.10.287.130">
    <property type="match status" value="1"/>
</dbReference>
<dbReference type="RefSeq" id="WP_065537022.1">
    <property type="nucleotide sequence ID" value="NZ_CP016534.2"/>
</dbReference>
<keyword evidence="2" id="KW-0808">Transferase</keyword>
<feature type="domain" description="SpoOB alpha-helical" evidence="4">
    <location>
        <begin position="4"/>
        <end position="55"/>
    </location>
</feature>
<keyword evidence="3" id="KW-0418">Kinase</keyword>
<dbReference type="InterPro" id="IPR016120">
    <property type="entry name" value="Sig_transdc_His_kin_SpoOB"/>
</dbReference>
<dbReference type="SUPFAM" id="SSF55890">
    <property type="entry name" value="Sporulation response regulatory protein Spo0B"/>
    <property type="match status" value="1"/>
</dbReference>
<keyword evidence="6" id="KW-1185">Reference proteome</keyword>
<protein>
    <submittedName>
        <fullName evidence="5">Sporulation protein</fullName>
    </submittedName>
</protein>
<gene>
    <name evidence="5" type="ORF">BBH88_13835</name>
</gene>
<evidence type="ECO:0000313" key="6">
    <source>
        <dbReference type="Proteomes" id="UP000092661"/>
    </source>
</evidence>
<organism evidence="5 6">
    <name type="scientific">Planococcus antarcticus DSM 14505</name>
    <dbReference type="NCBI Taxonomy" id="1185653"/>
    <lineage>
        <taxon>Bacteria</taxon>
        <taxon>Bacillati</taxon>
        <taxon>Bacillota</taxon>
        <taxon>Bacilli</taxon>
        <taxon>Bacillales</taxon>
        <taxon>Caryophanaceae</taxon>
        <taxon>Planococcus</taxon>
    </lineage>
</organism>
<evidence type="ECO:0000259" key="4">
    <source>
        <dbReference type="Pfam" id="PF14689"/>
    </source>
</evidence>
<dbReference type="Pfam" id="PF14689">
    <property type="entry name" value="SPOB_a"/>
    <property type="match status" value="1"/>
</dbReference>
<accession>A0ABM6D8R6</accession>
<keyword evidence="1" id="KW-0597">Phosphoprotein</keyword>